<reference evidence="3" key="3">
    <citation type="submission" date="2015-02" db="EMBL/GenBank/DDBJ databases">
        <title>Evolutionary Origins and Diversification of the Mycorrhizal Mutualists.</title>
        <authorList>
            <consortium name="DOE Joint Genome Institute"/>
            <consortium name="Mycorrhizal Genomics Consortium"/>
            <person name="Kohler A."/>
            <person name="Kuo A."/>
            <person name="Nagy L.G."/>
            <person name="Floudas D."/>
            <person name="Copeland A."/>
            <person name="Barry K.W."/>
            <person name="Cichocki N."/>
            <person name="Veneault-Fourrey C."/>
            <person name="LaButti K."/>
            <person name="Lindquist E.A."/>
            <person name="Lipzen A."/>
            <person name="Lundell T."/>
            <person name="Morin E."/>
            <person name="Murat C."/>
            <person name="Riley R."/>
            <person name="Ohm R."/>
            <person name="Sun H."/>
            <person name="Tunlid A."/>
            <person name="Henrissat B."/>
            <person name="Grigoriev I.V."/>
            <person name="Hibbett D.S."/>
            <person name="Martin F."/>
        </authorList>
    </citation>
    <scope>NUCLEOTIDE SEQUENCE</scope>
    <source>
        <strain evidence="3 4">Ve08.2h10</strain>
    </source>
</reference>
<evidence type="ECO:0000256" key="1">
    <source>
        <dbReference type="SAM" id="MobiDB-lite"/>
    </source>
</evidence>
<keyword evidence="4" id="KW-1185">Reference proteome</keyword>
<dbReference type="EMBL" id="KN829404">
    <property type="protein sequence ID" value="KIK73814.1"/>
    <property type="molecule type" value="Genomic_DNA"/>
</dbReference>
<name>A0A0D0DSG6_9AGAM</name>
<reference evidence="4" key="2">
    <citation type="submission" date="2015-01" db="EMBL/GenBank/DDBJ databases">
        <title>Evolutionary Origins and Diversification of the Mycorrhizal Mutualists.</title>
        <authorList>
            <consortium name="DOE Joint Genome Institute"/>
            <consortium name="Mycorrhizal Genomics Consortium"/>
            <person name="Kohler A."/>
            <person name="Kuo A."/>
            <person name="Nagy L.G."/>
            <person name="Floudas D."/>
            <person name="Copeland A."/>
            <person name="Barry K.W."/>
            <person name="Cichocki N."/>
            <person name="Veneault-Fourrey C."/>
            <person name="LaButti K."/>
            <person name="Lindquist E.A."/>
            <person name="Lipzen A."/>
            <person name="Lundell T."/>
            <person name="Morin E."/>
            <person name="Murat C."/>
            <person name="Riley R."/>
            <person name="Ohm R."/>
            <person name="Sun H."/>
            <person name="Tunlid A."/>
            <person name="Henrissat B."/>
            <person name="Grigoriev I.V."/>
            <person name="Hibbett D.S."/>
            <person name="Martin F."/>
        </authorList>
    </citation>
    <scope>NUCLEOTIDE SEQUENCE [LARGE SCALE GENOMIC DNA]</scope>
    <source>
        <strain evidence="4">Ve08.2h10</strain>
    </source>
</reference>
<dbReference type="Proteomes" id="UP000054538">
    <property type="component" value="Unassembled WGS sequence"/>
</dbReference>
<accession>A0A0D0DSG6</accession>
<organism evidence="3 4">
    <name type="scientific">Paxillus rubicundulus Ve08.2h10</name>
    <dbReference type="NCBI Taxonomy" id="930991"/>
    <lineage>
        <taxon>Eukaryota</taxon>
        <taxon>Fungi</taxon>
        <taxon>Dikarya</taxon>
        <taxon>Basidiomycota</taxon>
        <taxon>Agaricomycotina</taxon>
        <taxon>Agaricomycetes</taxon>
        <taxon>Agaricomycetidae</taxon>
        <taxon>Boletales</taxon>
        <taxon>Paxilineae</taxon>
        <taxon>Paxillaceae</taxon>
        <taxon>Paxillus</taxon>
    </lineage>
</organism>
<evidence type="ECO:0000313" key="4">
    <source>
        <dbReference type="Proteomes" id="UP000054538"/>
    </source>
</evidence>
<evidence type="ECO:0000313" key="3">
    <source>
        <dbReference type="EMBL" id="KIK91066.1"/>
    </source>
</evidence>
<reference evidence="3 4" key="1">
    <citation type="submission" date="2014-04" db="EMBL/GenBank/DDBJ databases">
        <authorList>
            <consortium name="DOE Joint Genome Institute"/>
            <person name="Kuo A."/>
            <person name="Kohler A."/>
            <person name="Jargeat P."/>
            <person name="Nagy L.G."/>
            <person name="Floudas D."/>
            <person name="Copeland A."/>
            <person name="Barry K.W."/>
            <person name="Cichocki N."/>
            <person name="Veneault-Fourrey C."/>
            <person name="LaButti K."/>
            <person name="Lindquist E.A."/>
            <person name="Lipzen A."/>
            <person name="Lundell T."/>
            <person name="Morin E."/>
            <person name="Murat C."/>
            <person name="Sun H."/>
            <person name="Tunlid A."/>
            <person name="Henrissat B."/>
            <person name="Grigoriev I.V."/>
            <person name="Hibbett D.S."/>
            <person name="Martin F."/>
            <person name="Nordberg H.P."/>
            <person name="Cantor M.N."/>
            <person name="Hua S.X."/>
        </authorList>
    </citation>
    <scope>NUCLEOTIDE SEQUENCE [LARGE SCALE GENOMIC DNA]</scope>
    <source>
        <strain evidence="3 4">Ve08.2h10</strain>
    </source>
</reference>
<dbReference type="AlphaFoldDB" id="A0A0D0DSG6"/>
<protein>
    <recommendedName>
        <fullName evidence="5">Zn(2)-C6 fungal-type domain-containing protein</fullName>
    </recommendedName>
</protein>
<evidence type="ECO:0000313" key="2">
    <source>
        <dbReference type="EMBL" id="KIK73814.1"/>
    </source>
</evidence>
<gene>
    <name evidence="3" type="ORF">PAXRUDRAFT_150361</name>
    <name evidence="2" type="ORF">PAXRUDRAFT_177427</name>
</gene>
<dbReference type="EMBL" id="KN825432">
    <property type="protein sequence ID" value="KIK91066.1"/>
    <property type="molecule type" value="Genomic_DNA"/>
</dbReference>
<evidence type="ECO:0008006" key="5">
    <source>
        <dbReference type="Google" id="ProtNLM"/>
    </source>
</evidence>
<sequence length="153" mass="16347">MEVVMPKGKGKKVSDRESTVTPFPPQGMVIHPDPCAKCVGSTVPCHGLLGHTCQKCTGLKVKCVHSQGRRTIGDQSGTVLRPIQAAAPMAGPSVRPQPSTASNDKEEVVIVVRAGKGKAASTWAKGVTVNEAEFKEVMWWLLICESKVWDAQA</sequence>
<dbReference type="HOGENOM" id="CLU_075362_1_1_1"/>
<feature type="region of interest" description="Disordered" evidence="1">
    <location>
        <begin position="1"/>
        <end position="25"/>
    </location>
</feature>
<proteinExistence type="predicted"/>